<dbReference type="Proteomes" id="UP000001811">
    <property type="component" value="Chromosome 19"/>
</dbReference>
<dbReference type="AlphaFoldDB" id="A0A5F9DHF1"/>
<keyword evidence="3" id="KW-1185">Reference proteome</keyword>
<accession>A0A5F9DHF1</accession>
<protein>
    <recommendedName>
        <fullName evidence="4">4Fe-4S ferredoxin-type domain-containing protein</fullName>
    </recommendedName>
</protein>
<sequence>MSCCDSCLQRGCSIPTGPATAICSSDVLTQCAVCLPSTCPHEIHLLQPTCCDFCPPPCYVPDTYVPSSWLLNNRHPPPNLSSISVTTCVQPCECETPRC</sequence>
<dbReference type="PANTHER" id="PTHR23260">
    <property type="entry name" value="KERATIN ASSOCIATED PROTEIN 3-3-RELATED"/>
    <property type="match status" value="1"/>
</dbReference>
<dbReference type="RefSeq" id="XP_069917001.1">
    <property type="nucleotide sequence ID" value="XM_070060900.1"/>
</dbReference>
<dbReference type="Ensembl" id="ENSOCUT00000060084.1">
    <property type="protein sequence ID" value="ENSOCUP00000045037.1"/>
    <property type="gene ID" value="ENSOCUG00000031203.1"/>
</dbReference>
<dbReference type="EMBL" id="AAGW02039718">
    <property type="status" value="NOT_ANNOTATED_CDS"/>
    <property type="molecule type" value="Genomic_DNA"/>
</dbReference>
<dbReference type="GeneTree" id="ENSGT00390000001157"/>
<reference evidence="2 3" key="1">
    <citation type="journal article" date="2011" name="Nature">
        <title>A high-resolution map of human evolutionary constraint using 29 mammals.</title>
        <authorList>
            <person name="Lindblad-Toh K."/>
            <person name="Garber M."/>
            <person name="Zuk O."/>
            <person name="Lin M.F."/>
            <person name="Parker B.J."/>
            <person name="Washietl S."/>
            <person name="Kheradpour P."/>
            <person name="Ernst J."/>
            <person name="Jordan G."/>
            <person name="Mauceli E."/>
            <person name="Ward L.D."/>
            <person name="Lowe C.B."/>
            <person name="Holloway A.K."/>
            <person name="Clamp M."/>
            <person name="Gnerre S."/>
            <person name="Alfoldi J."/>
            <person name="Beal K."/>
            <person name="Chang J."/>
            <person name="Clawson H."/>
            <person name="Cuff J."/>
            <person name="Di Palma F."/>
            <person name="Fitzgerald S."/>
            <person name="Flicek P."/>
            <person name="Guttman M."/>
            <person name="Hubisz M.J."/>
            <person name="Jaffe D.B."/>
            <person name="Jungreis I."/>
            <person name="Kent W.J."/>
            <person name="Kostka D."/>
            <person name="Lara M."/>
            <person name="Martins A.L."/>
            <person name="Massingham T."/>
            <person name="Moltke I."/>
            <person name="Raney B.J."/>
            <person name="Rasmussen M.D."/>
            <person name="Robinson J."/>
            <person name="Stark A."/>
            <person name="Vilella A.J."/>
            <person name="Wen J."/>
            <person name="Xie X."/>
            <person name="Zody M.C."/>
            <person name="Baldwin J."/>
            <person name="Bloom T."/>
            <person name="Chin C.W."/>
            <person name="Heiman D."/>
            <person name="Nicol R."/>
            <person name="Nusbaum C."/>
            <person name="Young S."/>
            <person name="Wilkinson J."/>
            <person name="Worley K.C."/>
            <person name="Kovar C.L."/>
            <person name="Muzny D.M."/>
            <person name="Gibbs R.A."/>
            <person name="Cree A."/>
            <person name="Dihn H.H."/>
            <person name="Fowler G."/>
            <person name="Jhangiani S."/>
            <person name="Joshi V."/>
            <person name="Lee S."/>
            <person name="Lewis L.R."/>
            <person name="Nazareth L.V."/>
            <person name="Okwuonu G."/>
            <person name="Santibanez J."/>
            <person name="Warren W.C."/>
            <person name="Mardis E.R."/>
            <person name="Weinstock G.M."/>
            <person name="Wilson R.K."/>
            <person name="Delehaunty K."/>
            <person name="Dooling D."/>
            <person name="Fronik C."/>
            <person name="Fulton L."/>
            <person name="Fulton B."/>
            <person name="Graves T."/>
            <person name="Minx P."/>
            <person name="Sodergren E."/>
            <person name="Birney E."/>
            <person name="Margulies E.H."/>
            <person name="Herrero J."/>
            <person name="Green E.D."/>
            <person name="Haussler D."/>
            <person name="Siepel A."/>
            <person name="Goldman N."/>
            <person name="Pollard K.S."/>
            <person name="Pedersen J.S."/>
            <person name="Lander E.S."/>
            <person name="Kellis M."/>
        </authorList>
    </citation>
    <scope>NUCLEOTIDE SEQUENCE [LARGE SCALE GENOMIC DNA]</scope>
    <source>
        <strain evidence="2 3">Thorbecke inbred</strain>
    </source>
</reference>
<reference evidence="2" key="3">
    <citation type="submission" date="2025-09" db="UniProtKB">
        <authorList>
            <consortium name="Ensembl"/>
        </authorList>
    </citation>
    <scope>IDENTIFICATION</scope>
    <source>
        <strain evidence="2">Thorbecke</strain>
    </source>
</reference>
<proteinExistence type="predicted"/>
<evidence type="ECO:0000313" key="2">
    <source>
        <dbReference type="Ensembl" id="ENSOCUP00000045037.1"/>
    </source>
</evidence>
<reference evidence="2" key="2">
    <citation type="submission" date="2025-08" db="UniProtKB">
        <authorList>
            <consortium name="Ensembl"/>
        </authorList>
    </citation>
    <scope>IDENTIFICATION</scope>
    <source>
        <strain evidence="2">Thorbecke</strain>
    </source>
</reference>
<dbReference type="GeneID" id="138846134"/>
<name>A0A5F9DHF1_RABIT</name>
<evidence type="ECO:0008006" key="4">
    <source>
        <dbReference type="Google" id="ProtNLM"/>
    </source>
</evidence>
<evidence type="ECO:0000256" key="1">
    <source>
        <dbReference type="ARBA" id="ARBA00022744"/>
    </source>
</evidence>
<organism evidence="2 3">
    <name type="scientific">Oryctolagus cuniculus</name>
    <name type="common">Rabbit</name>
    <dbReference type="NCBI Taxonomy" id="9986"/>
    <lineage>
        <taxon>Eukaryota</taxon>
        <taxon>Metazoa</taxon>
        <taxon>Chordata</taxon>
        <taxon>Craniata</taxon>
        <taxon>Vertebrata</taxon>
        <taxon>Euteleostomi</taxon>
        <taxon>Mammalia</taxon>
        <taxon>Eutheria</taxon>
        <taxon>Euarchontoglires</taxon>
        <taxon>Glires</taxon>
        <taxon>Lagomorpha</taxon>
        <taxon>Leporidae</taxon>
        <taxon>Oryctolagus</taxon>
    </lineage>
</organism>
<dbReference type="Bgee" id="ENSOCUG00000031203">
    <property type="expression patterns" value="Expressed in autopod skin and 3 other cell types or tissues"/>
</dbReference>
<keyword evidence="1" id="KW-0416">Keratin</keyword>
<dbReference type="Pfam" id="PF04579">
    <property type="entry name" value="Keratin_matx"/>
    <property type="match status" value="1"/>
</dbReference>
<evidence type="ECO:0000313" key="3">
    <source>
        <dbReference type="Proteomes" id="UP000001811"/>
    </source>
</evidence>
<dbReference type="GO" id="GO:0005829">
    <property type="term" value="C:cytosol"/>
    <property type="evidence" value="ECO:0007669"/>
    <property type="project" value="UniProtKB-ARBA"/>
</dbReference>
<dbReference type="GO" id="GO:0045095">
    <property type="term" value="C:keratin filament"/>
    <property type="evidence" value="ECO:0007669"/>
    <property type="project" value="InterPro"/>
</dbReference>
<dbReference type="InterPro" id="IPR007659">
    <property type="entry name" value="Keratin_matx"/>
</dbReference>
<dbReference type="GO" id="GO:0005198">
    <property type="term" value="F:structural molecule activity"/>
    <property type="evidence" value="ECO:0007669"/>
    <property type="project" value="InterPro"/>
</dbReference>
<dbReference type="STRING" id="9986.ENSOCUP00000045037"/>
<dbReference type="InParanoid" id="A0A5F9DHF1"/>